<reference evidence="3 4" key="1">
    <citation type="submission" date="2021-01" db="EMBL/GenBank/DDBJ databases">
        <title>Whole genome shotgun sequence of Catellatospora bangladeshensis NBRC 107357.</title>
        <authorList>
            <person name="Komaki H."/>
            <person name="Tamura T."/>
        </authorList>
    </citation>
    <scope>NUCLEOTIDE SEQUENCE [LARGE SCALE GENOMIC DNA]</scope>
    <source>
        <strain evidence="3 4">NBRC 107357</strain>
    </source>
</reference>
<keyword evidence="2" id="KW-1133">Transmembrane helix</keyword>
<organism evidence="3 4">
    <name type="scientific">Catellatospora bangladeshensis</name>
    <dbReference type="NCBI Taxonomy" id="310355"/>
    <lineage>
        <taxon>Bacteria</taxon>
        <taxon>Bacillati</taxon>
        <taxon>Actinomycetota</taxon>
        <taxon>Actinomycetes</taxon>
        <taxon>Micromonosporales</taxon>
        <taxon>Micromonosporaceae</taxon>
        <taxon>Catellatospora</taxon>
    </lineage>
</organism>
<comment type="caution">
    <text evidence="3">The sequence shown here is derived from an EMBL/GenBank/DDBJ whole genome shotgun (WGS) entry which is preliminary data.</text>
</comment>
<sequence length="222" mass="23068">MSSEPDVVEFGPASAPAPRRASPRWHTVATSPRLTTALIVLGGAAALASLLSEWQRIDTPGSTPSDSYFLGIPDLVSSVWNVPVGPVYLGGLLLLAPTIALALLGPPVSRAAARVAGMSGAAALFTVLAAAAGSMGDLRQTPQLWAIEPELLERFTVQLGRGLWAALVGISLLGLALLTAHRRDPASPVARPAGGVGEEPDDQEDRDMELTVSTAAPFIRRP</sequence>
<proteinExistence type="predicted"/>
<feature type="region of interest" description="Disordered" evidence="1">
    <location>
        <begin position="185"/>
        <end position="222"/>
    </location>
</feature>
<gene>
    <name evidence="3" type="ORF">Cba03nite_58250</name>
</gene>
<keyword evidence="2" id="KW-0472">Membrane</keyword>
<protein>
    <submittedName>
        <fullName evidence="3">Uncharacterized protein</fullName>
    </submittedName>
</protein>
<feature type="transmembrane region" description="Helical" evidence="2">
    <location>
        <begin position="87"/>
        <end position="104"/>
    </location>
</feature>
<evidence type="ECO:0000256" key="2">
    <source>
        <dbReference type="SAM" id="Phobius"/>
    </source>
</evidence>
<name>A0A8J3NLV5_9ACTN</name>
<feature type="transmembrane region" description="Helical" evidence="2">
    <location>
        <begin position="111"/>
        <end position="132"/>
    </location>
</feature>
<evidence type="ECO:0000313" key="3">
    <source>
        <dbReference type="EMBL" id="GIF84476.1"/>
    </source>
</evidence>
<feature type="compositionally biased region" description="Acidic residues" evidence="1">
    <location>
        <begin position="198"/>
        <end position="207"/>
    </location>
</feature>
<feature type="transmembrane region" description="Helical" evidence="2">
    <location>
        <begin position="162"/>
        <end position="181"/>
    </location>
</feature>
<dbReference type="Proteomes" id="UP000601223">
    <property type="component" value="Unassembled WGS sequence"/>
</dbReference>
<dbReference type="RefSeq" id="WP_203752824.1">
    <property type="nucleotide sequence ID" value="NZ_BONF01000038.1"/>
</dbReference>
<dbReference type="EMBL" id="BONF01000038">
    <property type="protein sequence ID" value="GIF84476.1"/>
    <property type="molecule type" value="Genomic_DNA"/>
</dbReference>
<keyword evidence="2" id="KW-0812">Transmembrane</keyword>
<dbReference type="AlphaFoldDB" id="A0A8J3NLV5"/>
<keyword evidence="4" id="KW-1185">Reference proteome</keyword>
<evidence type="ECO:0000256" key="1">
    <source>
        <dbReference type="SAM" id="MobiDB-lite"/>
    </source>
</evidence>
<accession>A0A8J3NLV5</accession>
<evidence type="ECO:0000313" key="4">
    <source>
        <dbReference type="Proteomes" id="UP000601223"/>
    </source>
</evidence>
<feature type="region of interest" description="Disordered" evidence="1">
    <location>
        <begin position="1"/>
        <end position="26"/>
    </location>
</feature>